<comment type="cofactor">
    <cofactor evidence="7">
        <name>heme b</name>
        <dbReference type="ChEBI" id="CHEBI:60344"/>
    </cofactor>
    <text evidence="7">Binds 1 heme b (iron(II)-protoporphyrin IX) group per subunit.</text>
</comment>
<reference evidence="9" key="1">
    <citation type="submission" date="2023-04" db="EMBL/GenBank/DDBJ databases">
        <title>Complete genome sequence of Temperatibacter marinus.</title>
        <authorList>
            <person name="Rong J.-C."/>
            <person name="Yi M.-L."/>
            <person name="Zhao Q."/>
        </authorList>
    </citation>
    <scope>NUCLEOTIDE SEQUENCE</scope>
    <source>
        <strain evidence="9">NBRC 110045</strain>
    </source>
</reference>
<keyword evidence="7" id="KW-0349">Heme</keyword>
<feature type="transmembrane region" description="Helical" evidence="7">
    <location>
        <begin position="56"/>
        <end position="73"/>
    </location>
</feature>
<dbReference type="AlphaFoldDB" id="A0AA52ED27"/>
<dbReference type="GO" id="GO:0009055">
    <property type="term" value="F:electron transfer activity"/>
    <property type="evidence" value="ECO:0007669"/>
    <property type="project" value="UniProtKB-UniRule"/>
</dbReference>
<dbReference type="GO" id="GO:0010181">
    <property type="term" value="F:FMN binding"/>
    <property type="evidence" value="ECO:0007669"/>
    <property type="project" value="UniProtKB-UniRule"/>
</dbReference>
<comment type="subunit">
    <text evidence="7">Heterodimer of a catalytic subunit (MsrP) and a heme-binding subunit (MsrQ).</text>
</comment>
<dbReference type="PANTHER" id="PTHR36964">
    <property type="entry name" value="PROTEIN-METHIONINE-SULFOXIDE REDUCTASE HEME-BINDING SUBUNIT MSRQ"/>
    <property type="match status" value="1"/>
</dbReference>
<comment type="cofactor">
    <cofactor evidence="7">
        <name>FMN</name>
        <dbReference type="ChEBI" id="CHEBI:58210"/>
    </cofactor>
    <text evidence="7">Binds 1 FMN per subunit.</text>
</comment>
<comment type="subcellular location">
    <subcellularLocation>
        <location evidence="7">Cell membrane</location>
        <topology evidence="7">Multi-pass membrane protein</topology>
    </subcellularLocation>
    <subcellularLocation>
        <location evidence="1">Membrane</location>
        <topology evidence="1">Multi-pass membrane protein</topology>
    </subcellularLocation>
</comment>
<evidence type="ECO:0000259" key="8">
    <source>
        <dbReference type="Pfam" id="PF01794"/>
    </source>
</evidence>
<protein>
    <recommendedName>
        <fullName evidence="7">Protein-methionine-sulfoxide reductase heme-binding subunit MsrQ</fullName>
    </recommendedName>
    <alternativeName>
        <fullName evidence="7">Flavocytochrome MsrQ</fullName>
    </alternativeName>
</protein>
<keyword evidence="5 7" id="KW-0408">Iron</keyword>
<dbReference type="GO" id="GO:0046872">
    <property type="term" value="F:metal ion binding"/>
    <property type="evidence" value="ECO:0007669"/>
    <property type="project" value="UniProtKB-KW"/>
</dbReference>
<dbReference type="Pfam" id="PF01794">
    <property type="entry name" value="Ferric_reduct"/>
    <property type="match status" value="1"/>
</dbReference>
<comment type="similarity">
    <text evidence="7">Belongs to the MsrQ family.</text>
</comment>
<name>A0AA52ED27_9PROT</name>
<dbReference type="GO" id="GO:0016679">
    <property type="term" value="F:oxidoreductase activity, acting on diphenols and related substances as donors"/>
    <property type="evidence" value="ECO:0007669"/>
    <property type="project" value="TreeGrafter"/>
</dbReference>
<comment type="function">
    <text evidence="7">Part of the MsrPQ system that repairs oxidized periplasmic proteins containing methionine sulfoxide residues (Met-O), using respiratory chain electrons. Thus protects these proteins from oxidative-stress damage caused by reactive species of oxygen and chlorine generated by the host defense mechanisms. MsrPQ is essential for the maintenance of envelope integrity under bleach stress, rescuing a wide series of structurally unrelated periplasmic proteins from methionine oxidation. MsrQ provides electrons for reduction to the reductase catalytic subunit MsrP, using the quinone pool of the respiratory chain.</text>
</comment>
<gene>
    <name evidence="7" type="primary">msrQ</name>
    <name evidence="9" type="ORF">QGN29_07835</name>
</gene>
<proteinExistence type="inferred from homology"/>
<dbReference type="GO" id="GO:0005886">
    <property type="term" value="C:plasma membrane"/>
    <property type="evidence" value="ECO:0007669"/>
    <property type="project" value="UniProtKB-SubCell"/>
</dbReference>
<evidence type="ECO:0000256" key="2">
    <source>
        <dbReference type="ARBA" id="ARBA00022448"/>
    </source>
</evidence>
<feature type="domain" description="Ferric oxidoreductase" evidence="8">
    <location>
        <begin position="53"/>
        <end position="166"/>
    </location>
</feature>
<feature type="transmembrane region" description="Helical" evidence="7">
    <location>
        <begin position="9"/>
        <end position="28"/>
    </location>
</feature>
<organism evidence="9 10">
    <name type="scientific">Temperatibacter marinus</name>
    <dbReference type="NCBI Taxonomy" id="1456591"/>
    <lineage>
        <taxon>Bacteria</taxon>
        <taxon>Pseudomonadati</taxon>
        <taxon>Pseudomonadota</taxon>
        <taxon>Alphaproteobacteria</taxon>
        <taxon>Kordiimonadales</taxon>
        <taxon>Temperatibacteraceae</taxon>
        <taxon>Temperatibacter</taxon>
    </lineage>
</organism>
<accession>A0AA52ED27</accession>
<dbReference type="PANTHER" id="PTHR36964:SF1">
    <property type="entry name" value="PROTEIN-METHIONINE-SULFOXIDE REDUCTASE HEME-BINDING SUBUNIT MSRQ"/>
    <property type="match status" value="1"/>
</dbReference>
<evidence type="ECO:0000313" key="9">
    <source>
        <dbReference type="EMBL" id="WND01468.1"/>
    </source>
</evidence>
<evidence type="ECO:0000313" key="10">
    <source>
        <dbReference type="Proteomes" id="UP001268683"/>
    </source>
</evidence>
<keyword evidence="7" id="KW-0285">Flavoprotein</keyword>
<keyword evidence="6 7" id="KW-0472">Membrane</keyword>
<evidence type="ECO:0000256" key="3">
    <source>
        <dbReference type="ARBA" id="ARBA00022692"/>
    </source>
</evidence>
<keyword evidence="7" id="KW-0288">FMN</keyword>
<evidence type="ECO:0000256" key="1">
    <source>
        <dbReference type="ARBA" id="ARBA00004141"/>
    </source>
</evidence>
<evidence type="ECO:0000256" key="6">
    <source>
        <dbReference type="ARBA" id="ARBA00023136"/>
    </source>
</evidence>
<keyword evidence="10" id="KW-1185">Reference proteome</keyword>
<dbReference type="GO" id="GO:0020037">
    <property type="term" value="F:heme binding"/>
    <property type="evidence" value="ECO:0007669"/>
    <property type="project" value="UniProtKB-UniRule"/>
</dbReference>
<dbReference type="HAMAP" id="MF_01207">
    <property type="entry name" value="MsrQ"/>
    <property type="match status" value="1"/>
</dbReference>
<keyword evidence="3 7" id="KW-0812">Transmembrane</keyword>
<dbReference type="KEGG" id="tmk:QGN29_07835"/>
<evidence type="ECO:0000256" key="5">
    <source>
        <dbReference type="ARBA" id="ARBA00023004"/>
    </source>
</evidence>
<dbReference type="RefSeq" id="WP_310797296.1">
    <property type="nucleotide sequence ID" value="NZ_CP123872.1"/>
</dbReference>
<keyword evidence="2 7" id="KW-0813">Transport</keyword>
<dbReference type="InterPro" id="IPR022837">
    <property type="entry name" value="MsrQ-like"/>
</dbReference>
<sequence length="211" mass="25158">MIPSYQFRLIVKPLLFFAMAWPGVWVILQWRYARRGLSHELGFNPVEYIHHYTGDWAIYFLLIGLAISPLSRIKQMRQLISMRRMVGLFAAFYVVLHILGYLWLDLRFDMRDFLQDILKRNYITVGVIAFLMLIPLVLTSTKFAMRGMGARAWKRLHTLVYWITGLALMHFFMMRKGFQLEPLIFIGIYLILMSFRWKPNWLKLLFKSKIA</sequence>
<keyword evidence="4 7" id="KW-1133">Transmembrane helix</keyword>
<feature type="transmembrane region" description="Helical" evidence="7">
    <location>
        <begin position="123"/>
        <end position="144"/>
    </location>
</feature>
<keyword evidence="7" id="KW-1003">Cell membrane</keyword>
<dbReference type="InterPro" id="IPR013130">
    <property type="entry name" value="Fe3_Rdtase_TM_dom"/>
</dbReference>
<feature type="transmembrane region" description="Helical" evidence="7">
    <location>
        <begin position="156"/>
        <end position="174"/>
    </location>
</feature>
<dbReference type="GO" id="GO:0030091">
    <property type="term" value="P:protein repair"/>
    <property type="evidence" value="ECO:0007669"/>
    <property type="project" value="UniProtKB-UniRule"/>
</dbReference>
<keyword evidence="7" id="KW-0249">Electron transport</keyword>
<feature type="transmembrane region" description="Helical" evidence="7">
    <location>
        <begin position="85"/>
        <end position="103"/>
    </location>
</feature>
<feature type="transmembrane region" description="Helical" evidence="7">
    <location>
        <begin position="180"/>
        <end position="197"/>
    </location>
</feature>
<dbReference type="Proteomes" id="UP001268683">
    <property type="component" value="Chromosome"/>
</dbReference>
<evidence type="ECO:0000256" key="4">
    <source>
        <dbReference type="ARBA" id="ARBA00022989"/>
    </source>
</evidence>
<keyword evidence="7" id="KW-0479">Metal-binding</keyword>
<dbReference type="EMBL" id="CP123872">
    <property type="protein sequence ID" value="WND01468.1"/>
    <property type="molecule type" value="Genomic_DNA"/>
</dbReference>
<evidence type="ECO:0000256" key="7">
    <source>
        <dbReference type="HAMAP-Rule" id="MF_01207"/>
    </source>
</evidence>